<dbReference type="InterPro" id="IPR022572">
    <property type="entry name" value="DNA_rep/recomb_RecO_N"/>
</dbReference>
<dbReference type="InterPro" id="IPR037278">
    <property type="entry name" value="ARFGAP/RecO"/>
</dbReference>
<dbReference type="PANTHER" id="PTHR33991">
    <property type="entry name" value="DNA REPAIR PROTEIN RECO"/>
    <property type="match status" value="1"/>
</dbReference>
<dbReference type="STRING" id="649639.Bcell_1609"/>
<evidence type="ECO:0000256" key="3">
    <source>
        <dbReference type="ARBA" id="ARBA00022763"/>
    </source>
</evidence>
<dbReference type="PANTHER" id="PTHR33991:SF1">
    <property type="entry name" value="DNA REPAIR PROTEIN RECO"/>
    <property type="match status" value="1"/>
</dbReference>
<dbReference type="SUPFAM" id="SSF57863">
    <property type="entry name" value="ArfGap/RecO-like zinc finger"/>
    <property type="match status" value="1"/>
</dbReference>
<dbReference type="GO" id="GO:0043590">
    <property type="term" value="C:bacterial nucleoid"/>
    <property type="evidence" value="ECO:0007669"/>
    <property type="project" value="TreeGrafter"/>
</dbReference>
<dbReference type="InterPro" id="IPR012340">
    <property type="entry name" value="NA-bd_OB-fold"/>
</dbReference>
<dbReference type="GO" id="GO:0006302">
    <property type="term" value="P:double-strand break repair"/>
    <property type="evidence" value="ECO:0007669"/>
    <property type="project" value="TreeGrafter"/>
</dbReference>
<evidence type="ECO:0000259" key="8">
    <source>
        <dbReference type="Pfam" id="PF11967"/>
    </source>
</evidence>
<evidence type="ECO:0000256" key="4">
    <source>
        <dbReference type="ARBA" id="ARBA00023172"/>
    </source>
</evidence>
<organism evidence="9 10">
    <name type="scientific">Evansella cellulosilytica (strain ATCC 21833 / DSM 2522 / FERM P-1141 / JCM 9156 / N-4)</name>
    <name type="common">Bacillus cellulosilyticus</name>
    <dbReference type="NCBI Taxonomy" id="649639"/>
    <lineage>
        <taxon>Bacteria</taxon>
        <taxon>Bacillati</taxon>
        <taxon>Bacillota</taxon>
        <taxon>Bacilli</taxon>
        <taxon>Bacillales</taxon>
        <taxon>Bacillaceae</taxon>
        <taxon>Evansella</taxon>
    </lineage>
</organism>
<dbReference type="GO" id="GO:0006310">
    <property type="term" value="P:DNA recombination"/>
    <property type="evidence" value="ECO:0007669"/>
    <property type="project" value="UniProtKB-UniRule"/>
</dbReference>
<dbReference type="Gene3D" id="1.20.1440.120">
    <property type="entry name" value="Recombination protein O, C-terminal domain"/>
    <property type="match status" value="1"/>
</dbReference>
<dbReference type="eggNOG" id="COG1381">
    <property type="taxonomic scope" value="Bacteria"/>
</dbReference>
<proteinExistence type="inferred from homology"/>
<keyword evidence="10" id="KW-1185">Reference proteome</keyword>
<dbReference type="KEGG" id="bco:Bcell_1609"/>
<comment type="similarity">
    <text evidence="1 7">Belongs to the RecO family.</text>
</comment>
<dbReference type="Gene3D" id="2.40.50.140">
    <property type="entry name" value="Nucleic acid-binding proteins"/>
    <property type="match status" value="1"/>
</dbReference>
<evidence type="ECO:0000256" key="6">
    <source>
        <dbReference type="ARBA" id="ARBA00033409"/>
    </source>
</evidence>
<dbReference type="InterPro" id="IPR042242">
    <property type="entry name" value="RecO_C"/>
</dbReference>
<evidence type="ECO:0000256" key="5">
    <source>
        <dbReference type="ARBA" id="ARBA00023204"/>
    </source>
</evidence>
<keyword evidence="3 7" id="KW-0227">DNA damage</keyword>
<protein>
    <recommendedName>
        <fullName evidence="2 7">DNA repair protein RecO</fullName>
    </recommendedName>
    <alternativeName>
        <fullName evidence="6 7">Recombination protein O</fullName>
    </alternativeName>
</protein>
<gene>
    <name evidence="7" type="primary">recO</name>
    <name evidence="9" type="ordered locus">Bcell_1609</name>
</gene>
<dbReference type="HOGENOM" id="CLU_066632_4_0_9"/>
<dbReference type="InterPro" id="IPR003717">
    <property type="entry name" value="RecO"/>
</dbReference>
<sequence length="249" mass="28671">MLQKVEGLVIRTNDYGETNKIVTIFTRENGKIALMARGAKRPKSRFASSAQIFVYGIFIYQSSTGIGTLSQSDVIDSFRDVRSDLKLTAHGAYIVELIDRLTEDRERNPFLFELLYQTFQFLNEGLDPEILTRIFETKMLHVAGVTPVLTQCTSCGSESEFYVFSMKQAGLLCGRCQYEDPNHIKVNIAVIKLLRLFQQLDIQRLGKVNVKQETKKQLKEILSYYYDEFVGIHLKSKRFLDQVDRLYPN</sequence>
<dbReference type="HAMAP" id="MF_00201">
    <property type="entry name" value="RecO"/>
    <property type="match status" value="1"/>
</dbReference>
<evidence type="ECO:0000256" key="2">
    <source>
        <dbReference type="ARBA" id="ARBA00021310"/>
    </source>
</evidence>
<dbReference type="OrthoDB" id="9797083at2"/>
<keyword evidence="4 7" id="KW-0233">DNA recombination</keyword>
<accession>E6TW49</accession>
<evidence type="ECO:0000313" key="10">
    <source>
        <dbReference type="Proteomes" id="UP000001401"/>
    </source>
</evidence>
<comment type="function">
    <text evidence="7">Involved in DNA repair and RecF pathway recombination.</text>
</comment>
<dbReference type="NCBIfam" id="TIGR00613">
    <property type="entry name" value="reco"/>
    <property type="match status" value="1"/>
</dbReference>
<dbReference type="AlphaFoldDB" id="E6TW49"/>
<evidence type="ECO:0000313" key="9">
    <source>
        <dbReference type="EMBL" id="ADU29872.1"/>
    </source>
</evidence>
<dbReference type="Pfam" id="PF02565">
    <property type="entry name" value="RecO_C"/>
    <property type="match status" value="1"/>
</dbReference>
<keyword evidence="5 7" id="KW-0234">DNA repair</keyword>
<evidence type="ECO:0000256" key="7">
    <source>
        <dbReference type="HAMAP-Rule" id="MF_00201"/>
    </source>
</evidence>
<name>E6TW49_EVAC2</name>
<feature type="domain" description="DNA replication/recombination mediator RecO N-terminal" evidence="8">
    <location>
        <begin position="1"/>
        <end position="78"/>
    </location>
</feature>
<dbReference type="EMBL" id="CP002394">
    <property type="protein sequence ID" value="ADU29872.1"/>
    <property type="molecule type" value="Genomic_DNA"/>
</dbReference>
<dbReference type="RefSeq" id="WP_013488209.1">
    <property type="nucleotide sequence ID" value="NC_014829.1"/>
</dbReference>
<dbReference type="SUPFAM" id="SSF50249">
    <property type="entry name" value="Nucleic acid-binding proteins"/>
    <property type="match status" value="1"/>
</dbReference>
<reference evidence="9 10" key="1">
    <citation type="submission" date="2010-12" db="EMBL/GenBank/DDBJ databases">
        <title>Complete sequence of Bacillus cellulosilyticus DSM 2522.</title>
        <authorList>
            <consortium name="US DOE Joint Genome Institute"/>
            <person name="Lucas S."/>
            <person name="Copeland A."/>
            <person name="Lapidus A."/>
            <person name="Cheng J.-F."/>
            <person name="Bruce D."/>
            <person name="Goodwin L."/>
            <person name="Pitluck S."/>
            <person name="Chertkov O."/>
            <person name="Detter J.C."/>
            <person name="Han C."/>
            <person name="Tapia R."/>
            <person name="Land M."/>
            <person name="Hauser L."/>
            <person name="Jeffries C."/>
            <person name="Kyrpides N."/>
            <person name="Ivanova N."/>
            <person name="Mikhailova N."/>
            <person name="Brumm P."/>
            <person name="Mead D."/>
            <person name="Woyke T."/>
        </authorList>
    </citation>
    <scope>NUCLEOTIDE SEQUENCE [LARGE SCALE GENOMIC DNA]</scope>
    <source>
        <strain evidence="10">ATCC 21833 / DSM 2522 / FERM P-1141 / JCM 9156 / N-4</strain>
    </source>
</reference>
<dbReference type="Pfam" id="PF11967">
    <property type="entry name" value="RecO_N"/>
    <property type="match status" value="1"/>
</dbReference>
<evidence type="ECO:0000256" key="1">
    <source>
        <dbReference type="ARBA" id="ARBA00007452"/>
    </source>
</evidence>
<dbReference type="Proteomes" id="UP000001401">
    <property type="component" value="Chromosome"/>
</dbReference>